<dbReference type="GO" id="GO:0004479">
    <property type="term" value="F:methionyl-tRNA formyltransferase activity"/>
    <property type="evidence" value="ECO:0007669"/>
    <property type="project" value="UniProtKB-UniRule"/>
</dbReference>
<dbReference type="OrthoDB" id="9802815at2"/>
<dbReference type="InterPro" id="IPR044135">
    <property type="entry name" value="Met-tRNA-FMT_C"/>
</dbReference>
<evidence type="ECO:0000256" key="7">
    <source>
        <dbReference type="ARBA" id="ARBA00048558"/>
    </source>
</evidence>
<proteinExistence type="inferred from homology"/>
<comment type="function">
    <text evidence="1 8">Attaches a formyl group to the free amino group of methionyl-tRNA(fMet). The formyl group appears to play a dual role in the initiator identity of N-formylmethionyl-tRNA by promoting its recognition by IF2 and preventing the misappropriation of this tRNA by the elongation apparatus.</text>
</comment>
<evidence type="ECO:0000313" key="12">
    <source>
        <dbReference type="EMBL" id="SCY24288.1"/>
    </source>
</evidence>
<keyword evidence="6 8" id="KW-0648">Protein biosynthesis</keyword>
<dbReference type="InterPro" id="IPR005794">
    <property type="entry name" value="Fmt"/>
</dbReference>
<name>A0A0P9EFW2_9GAMM</name>
<dbReference type="Pfam" id="PF00551">
    <property type="entry name" value="Formyl_trans_N"/>
    <property type="match status" value="1"/>
</dbReference>
<dbReference type="SUPFAM" id="SSF53328">
    <property type="entry name" value="Formyltransferase"/>
    <property type="match status" value="1"/>
</dbReference>
<dbReference type="NCBIfam" id="TIGR00460">
    <property type="entry name" value="fmt"/>
    <property type="match status" value="1"/>
</dbReference>
<gene>
    <name evidence="8" type="primary">fmt</name>
    <name evidence="12" type="ORF">SAMN05661077_1563</name>
</gene>
<dbReference type="PATRIC" id="fig|381306.5.peg.1927"/>
<dbReference type="InterPro" id="IPR005793">
    <property type="entry name" value="Formyl_trans_C"/>
</dbReference>
<dbReference type="Gene3D" id="3.40.50.170">
    <property type="entry name" value="Formyl transferase, N-terminal domain"/>
    <property type="match status" value="1"/>
</dbReference>
<evidence type="ECO:0000256" key="1">
    <source>
        <dbReference type="ARBA" id="ARBA00002606"/>
    </source>
</evidence>
<evidence type="ECO:0000256" key="8">
    <source>
        <dbReference type="HAMAP-Rule" id="MF_00182"/>
    </source>
</evidence>
<keyword evidence="5 8" id="KW-0808">Transferase</keyword>
<dbReference type="SUPFAM" id="SSF50486">
    <property type="entry name" value="FMT C-terminal domain-like"/>
    <property type="match status" value="1"/>
</dbReference>
<evidence type="ECO:0000256" key="9">
    <source>
        <dbReference type="SAM" id="MobiDB-lite"/>
    </source>
</evidence>
<accession>A0A0P9EFW2</accession>
<feature type="binding site" evidence="8">
    <location>
        <begin position="119"/>
        <end position="122"/>
    </location>
    <ligand>
        <name>(6S)-5,6,7,8-tetrahydrofolate</name>
        <dbReference type="ChEBI" id="CHEBI:57453"/>
    </ligand>
</feature>
<comment type="similarity">
    <text evidence="2 8">Belongs to the Fmt family.</text>
</comment>
<evidence type="ECO:0000256" key="5">
    <source>
        <dbReference type="ARBA" id="ARBA00022679"/>
    </source>
</evidence>
<dbReference type="InterPro" id="IPR037022">
    <property type="entry name" value="Formyl_trans_C_sf"/>
</dbReference>
<dbReference type="STRING" id="381306.AN478_01865"/>
<feature type="domain" description="Formyl transferase N-terminal" evidence="10">
    <location>
        <begin position="12"/>
        <end position="190"/>
    </location>
</feature>
<protein>
    <recommendedName>
        <fullName evidence="4 8">Methionyl-tRNA formyltransferase</fullName>
        <ecNumber evidence="3 8">2.1.2.9</ecNumber>
    </recommendedName>
</protein>
<evidence type="ECO:0000259" key="11">
    <source>
        <dbReference type="Pfam" id="PF02911"/>
    </source>
</evidence>
<dbReference type="EC" id="2.1.2.9" evidence="3 8"/>
<feature type="region of interest" description="Disordered" evidence="9">
    <location>
        <begin position="300"/>
        <end position="324"/>
    </location>
</feature>
<dbReference type="HAMAP" id="MF_00182">
    <property type="entry name" value="Formyl_trans"/>
    <property type="match status" value="1"/>
</dbReference>
<evidence type="ECO:0000256" key="2">
    <source>
        <dbReference type="ARBA" id="ARBA00010699"/>
    </source>
</evidence>
<organism evidence="12 13">
    <name type="scientific">Thiohalorhabdus denitrificans</name>
    <dbReference type="NCBI Taxonomy" id="381306"/>
    <lineage>
        <taxon>Bacteria</taxon>
        <taxon>Pseudomonadati</taxon>
        <taxon>Pseudomonadota</taxon>
        <taxon>Gammaproteobacteria</taxon>
        <taxon>Thiohalorhabdales</taxon>
        <taxon>Thiohalorhabdaceae</taxon>
        <taxon>Thiohalorhabdus</taxon>
    </lineage>
</organism>
<dbReference type="Proteomes" id="UP000183104">
    <property type="component" value="Unassembled WGS sequence"/>
</dbReference>
<feature type="domain" description="Formyl transferase C-terminal" evidence="11">
    <location>
        <begin position="213"/>
        <end position="309"/>
    </location>
</feature>
<dbReference type="CDD" id="cd08704">
    <property type="entry name" value="Met_tRNA_FMT_C"/>
    <property type="match status" value="1"/>
</dbReference>
<dbReference type="CDD" id="cd08646">
    <property type="entry name" value="FMT_core_Met-tRNA-FMT_N"/>
    <property type="match status" value="1"/>
</dbReference>
<evidence type="ECO:0000256" key="3">
    <source>
        <dbReference type="ARBA" id="ARBA00012261"/>
    </source>
</evidence>
<evidence type="ECO:0000313" key="13">
    <source>
        <dbReference type="Proteomes" id="UP000183104"/>
    </source>
</evidence>
<dbReference type="AlphaFoldDB" id="A0A0P9EFW2"/>
<evidence type="ECO:0000256" key="4">
    <source>
        <dbReference type="ARBA" id="ARBA00016014"/>
    </source>
</evidence>
<dbReference type="InterPro" id="IPR036477">
    <property type="entry name" value="Formyl_transf_N_sf"/>
</dbReference>
<evidence type="ECO:0000259" key="10">
    <source>
        <dbReference type="Pfam" id="PF00551"/>
    </source>
</evidence>
<dbReference type="InterPro" id="IPR011034">
    <property type="entry name" value="Formyl_transferase-like_C_sf"/>
</dbReference>
<dbReference type="GO" id="GO:0005829">
    <property type="term" value="C:cytosol"/>
    <property type="evidence" value="ECO:0007669"/>
    <property type="project" value="TreeGrafter"/>
</dbReference>
<dbReference type="PROSITE" id="PS00373">
    <property type="entry name" value="GART"/>
    <property type="match status" value="1"/>
</dbReference>
<keyword evidence="13" id="KW-1185">Reference proteome</keyword>
<evidence type="ECO:0000256" key="6">
    <source>
        <dbReference type="ARBA" id="ARBA00022917"/>
    </source>
</evidence>
<dbReference type="Pfam" id="PF02911">
    <property type="entry name" value="Formyl_trans_C"/>
    <property type="match status" value="1"/>
</dbReference>
<reference evidence="13" key="1">
    <citation type="submission" date="2016-10" db="EMBL/GenBank/DDBJ databases">
        <authorList>
            <person name="Varghese N."/>
        </authorList>
    </citation>
    <scope>NUCLEOTIDE SEQUENCE [LARGE SCALE GENOMIC DNA]</scope>
    <source>
        <strain evidence="13">HL 19</strain>
    </source>
</reference>
<dbReference type="InterPro" id="IPR002376">
    <property type="entry name" value="Formyl_transf_N"/>
</dbReference>
<dbReference type="InterPro" id="IPR001555">
    <property type="entry name" value="GART_AS"/>
</dbReference>
<dbReference type="InterPro" id="IPR041711">
    <property type="entry name" value="Met-tRNA-FMT_N"/>
</dbReference>
<dbReference type="PANTHER" id="PTHR11138:SF5">
    <property type="entry name" value="METHIONYL-TRNA FORMYLTRANSFERASE, MITOCHONDRIAL"/>
    <property type="match status" value="1"/>
</dbReference>
<comment type="catalytic activity">
    <reaction evidence="7 8">
        <text>L-methionyl-tRNA(fMet) + (6R)-10-formyltetrahydrofolate = N-formyl-L-methionyl-tRNA(fMet) + (6S)-5,6,7,8-tetrahydrofolate + H(+)</text>
        <dbReference type="Rhea" id="RHEA:24380"/>
        <dbReference type="Rhea" id="RHEA-COMP:9952"/>
        <dbReference type="Rhea" id="RHEA-COMP:9953"/>
        <dbReference type="ChEBI" id="CHEBI:15378"/>
        <dbReference type="ChEBI" id="CHEBI:57453"/>
        <dbReference type="ChEBI" id="CHEBI:78530"/>
        <dbReference type="ChEBI" id="CHEBI:78844"/>
        <dbReference type="ChEBI" id="CHEBI:195366"/>
        <dbReference type="EC" id="2.1.2.9"/>
    </reaction>
</comment>
<dbReference type="PANTHER" id="PTHR11138">
    <property type="entry name" value="METHIONYL-TRNA FORMYLTRANSFERASE"/>
    <property type="match status" value="1"/>
</dbReference>
<sequence length="324" mass="34350">MTGTEGSEPALRVAFAGTPDFAVPSLRALLEGPEGVVGVLTQPDRPAGRGRRLRPSPVKVAAEEAGVPVAQPAHLRGEAERAVLREWAPDLLVVTAYGLLLPPEVLHLPRLGCINVHASLLPAYRGAAPIQRAILDGAAETGVTIMQMEEGLDSGPMLLRRSRPIGPRETAGELHDALARLGSEALAEALERLRAGTLEAMPQDPDRATYAPKITKEEAELDWSRSAEELDRRVRAFNPWPVAHTGHRGERLRVWRSRPVAAVPDGTPGTVAAGANNLPLVACGEGGLLLEEVQPPGRKRMAGSAALHGGHLCPGERLGDPGPE</sequence>
<dbReference type="Gene3D" id="3.10.25.10">
    <property type="entry name" value="Formyl transferase, C-terminal domain"/>
    <property type="match status" value="1"/>
</dbReference>
<dbReference type="EMBL" id="FMUN01000004">
    <property type="protein sequence ID" value="SCY24288.1"/>
    <property type="molecule type" value="Genomic_DNA"/>
</dbReference>